<evidence type="ECO:0000313" key="1">
    <source>
        <dbReference type="EMBL" id="KAJ7330468.1"/>
    </source>
</evidence>
<dbReference type="Proteomes" id="UP001218218">
    <property type="component" value="Unassembled WGS sequence"/>
</dbReference>
<dbReference type="EMBL" id="JARIHO010000037">
    <property type="protein sequence ID" value="KAJ7330468.1"/>
    <property type="molecule type" value="Genomic_DNA"/>
</dbReference>
<protein>
    <submittedName>
        <fullName evidence="1">Uncharacterized protein</fullName>
    </submittedName>
</protein>
<keyword evidence="2" id="KW-1185">Reference proteome</keyword>
<proteinExistence type="predicted"/>
<evidence type="ECO:0000313" key="2">
    <source>
        <dbReference type="Proteomes" id="UP001218218"/>
    </source>
</evidence>
<gene>
    <name evidence="1" type="ORF">DFH08DRAFT_622557</name>
</gene>
<feature type="non-terminal residue" evidence="1">
    <location>
        <position position="77"/>
    </location>
</feature>
<organism evidence="1 2">
    <name type="scientific">Mycena albidolilacea</name>
    <dbReference type="NCBI Taxonomy" id="1033008"/>
    <lineage>
        <taxon>Eukaryota</taxon>
        <taxon>Fungi</taxon>
        <taxon>Dikarya</taxon>
        <taxon>Basidiomycota</taxon>
        <taxon>Agaricomycotina</taxon>
        <taxon>Agaricomycetes</taxon>
        <taxon>Agaricomycetidae</taxon>
        <taxon>Agaricales</taxon>
        <taxon>Marasmiineae</taxon>
        <taxon>Mycenaceae</taxon>
        <taxon>Mycena</taxon>
    </lineage>
</organism>
<reference evidence="1" key="1">
    <citation type="submission" date="2023-03" db="EMBL/GenBank/DDBJ databases">
        <title>Massive genome expansion in bonnet fungi (Mycena s.s.) driven by repeated elements and novel gene families across ecological guilds.</title>
        <authorList>
            <consortium name="Lawrence Berkeley National Laboratory"/>
            <person name="Harder C.B."/>
            <person name="Miyauchi S."/>
            <person name="Viragh M."/>
            <person name="Kuo A."/>
            <person name="Thoen E."/>
            <person name="Andreopoulos B."/>
            <person name="Lu D."/>
            <person name="Skrede I."/>
            <person name="Drula E."/>
            <person name="Henrissat B."/>
            <person name="Morin E."/>
            <person name="Kohler A."/>
            <person name="Barry K."/>
            <person name="LaButti K."/>
            <person name="Morin E."/>
            <person name="Salamov A."/>
            <person name="Lipzen A."/>
            <person name="Mereny Z."/>
            <person name="Hegedus B."/>
            <person name="Baldrian P."/>
            <person name="Stursova M."/>
            <person name="Weitz H."/>
            <person name="Taylor A."/>
            <person name="Grigoriev I.V."/>
            <person name="Nagy L.G."/>
            <person name="Martin F."/>
            <person name="Kauserud H."/>
        </authorList>
    </citation>
    <scope>NUCLEOTIDE SEQUENCE</scope>
    <source>
        <strain evidence="1">CBHHK002</strain>
    </source>
</reference>
<sequence length="77" mass="8280">ALQSLAKELGSACFKDLPKPQQHLLMHRIIAGCCRHKDHNCSVYGVNGMEGVWVPLGLTPLVLLANKDNAATISLGD</sequence>
<name>A0AAD6ZMR4_9AGAR</name>
<dbReference type="AlphaFoldDB" id="A0AAD6ZMR4"/>
<accession>A0AAD6ZMR4</accession>
<feature type="non-terminal residue" evidence="1">
    <location>
        <position position="1"/>
    </location>
</feature>
<comment type="caution">
    <text evidence="1">The sequence shown here is derived from an EMBL/GenBank/DDBJ whole genome shotgun (WGS) entry which is preliminary data.</text>
</comment>